<dbReference type="EMBL" id="CP032829">
    <property type="protein sequence ID" value="AYJ87857.1"/>
    <property type="molecule type" value="Genomic_DNA"/>
</dbReference>
<sequence length="249" mass="26426">MTNSSGELHYADVVDLYGAAPVALRARIKSATRIKDAVLPAGINRFYIEADVIALIRGPGVPPHLTYIVDLPLDSRGRVPKLKGADVLVAALPVRDRPGELQLTARDAQMMWTASLDAQVRSVITAVLAPDAAPVVTGVGSAFHVAGSIPGEGETQIFLTTANGAPVSLSILRRPGQEPRWALALGEIVDEAAGPPAKDTLPWYRLACFLPHTLPDAAVTELAAADANAAREDYAFVIARLGVCERTRR</sequence>
<proteinExistence type="predicted"/>
<reference evidence="1 2" key="1">
    <citation type="submission" date="2018-09" db="EMBL/GenBank/DDBJ databases">
        <title>Sphingomonas peninsula sp. nov., isolated from fildes peninsula, Antarctic soil.</title>
        <authorList>
            <person name="Yingchao G."/>
        </authorList>
    </citation>
    <scope>NUCLEOTIDE SEQUENCE [LARGE SCALE GENOMIC DNA]</scope>
    <source>
        <strain evidence="1 2">YZ-8</strain>
    </source>
</reference>
<protein>
    <submittedName>
        <fullName evidence="1">Uncharacterized protein</fullName>
    </submittedName>
</protein>
<evidence type="ECO:0000313" key="1">
    <source>
        <dbReference type="EMBL" id="AYJ87857.1"/>
    </source>
</evidence>
<dbReference type="KEGG" id="spha:D3Y57_08780"/>
<evidence type="ECO:0000313" key="2">
    <source>
        <dbReference type="Proteomes" id="UP000276254"/>
    </source>
</evidence>
<dbReference type="Proteomes" id="UP000276254">
    <property type="component" value="Chromosome"/>
</dbReference>
<organism evidence="1 2">
    <name type="scientific">Sphingomonas paeninsulae</name>
    <dbReference type="NCBI Taxonomy" id="2319844"/>
    <lineage>
        <taxon>Bacteria</taxon>
        <taxon>Pseudomonadati</taxon>
        <taxon>Pseudomonadota</taxon>
        <taxon>Alphaproteobacteria</taxon>
        <taxon>Sphingomonadales</taxon>
        <taxon>Sphingomonadaceae</taxon>
        <taxon>Sphingomonas</taxon>
    </lineage>
</organism>
<name>A0A494TEC0_SPHPE</name>
<dbReference type="OrthoDB" id="7406594at2"/>
<gene>
    <name evidence="1" type="ORF">D3Y57_08780</name>
</gene>
<keyword evidence="2" id="KW-1185">Reference proteome</keyword>
<dbReference type="AlphaFoldDB" id="A0A494TEC0"/>
<accession>A0A494TEC0</accession>